<dbReference type="Pfam" id="PF18096">
    <property type="entry name" value="Thump_like"/>
    <property type="match status" value="1"/>
</dbReference>
<dbReference type="Gene3D" id="3.40.50.150">
    <property type="entry name" value="Vaccinia Virus protein VP39"/>
    <property type="match status" value="1"/>
</dbReference>
<feature type="compositionally biased region" description="Low complexity" evidence="1">
    <location>
        <begin position="313"/>
        <end position="323"/>
    </location>
</feature>
<feature type="domain" description="THUMP-like" evidence="2">
    <location>
        <begin position="440"/>
        <end position="511"/>
    </location>
</feature>
<evidence type="ECO:0000313" key="4">
    <source>
        <dbReference type="EMBL" id="MBT1173357.1"/>
    </source>
</evidence>
<comment type="caution">
    <text evidence="4">The sequence shown here is derived from an EMBL/GenBank/DDBJ whole genome shotgun (WGS) entry which is preliminary data.</text>
</comment>
<evidence type="ECO:0000313" key="5">
    <source>
        <dbReference type="Proteomes" id="UP000773064"/>
    </source>
</evidence>
<organism evidence="4 5">
    <name type="scientific">Bifidobacterium santillanense</name>
    <dbReference type="NCBI Taxonomy" id="2809028"/>
    <lineage>
        <taxon>Bacteria</taxon>
        <taxon>Bacillati</taxon>
        <taxon>Actinomycetota</taxon>
        <taxon>Actinomycetes</taxon>
        <taxon>Bifidobacteriales</taxon>
        <taxon>Bifidobacteriaceae</taxon>
        <taxon>Bifidobacterium</taxon>
    </lineage>
</organism>
<accession>A0ABS5UR27</accession>
<dbReference type="GO" id="GO:0032259">
    <property type="term" value="P:methylation"/>
    <property type="evidence" value="ECO:0007669"/>
    <property type="project" value="UniProtKB-KW"/>
</dbReference>
<sequence length="512" mass="54718">MVMISDETRAFVAAHRDEDVRELALHAGRPDGVDLTVALEQIAGWQTARTKLPDWAAHDDVWYPPHLSMEQCSSEFTARYKADLARRLVGGSMCSGAQGTPGHSFSNGCVCPDATGTGMADTDAPRVDAVGARPFPATLVDLTGGFGVDFSYMARAFDRAVYVERQPHLCAIAEHNMPALGLPHAEVVNADAEDFLDAMPEATLVFLDPARRDAHGARTYAIADCTPDVLGMLDRLLAKAPHVMVKLSPMLDWHKTVDDFAGHVSEVHIVSTGNECKELLLVVARDVHAEPRVTCVNDAQRFVFGAPGTPGTSDSAVSDVSASIRPRQTSDTAGSDALGAVSGSQTSDSAVSGVSEAVSGSRTSVPIGSATVEAGCDRRTAHSAGSEARLLPDARYLYEPNASIMKAGCFDELSACFGVRRIGANSHLFVSSEPVADFPGRSFVIERIATMNRKELKTALNGLTHANIATRNFPLPVAALRRKLKLKDGGDVYLFATTDAHGRHLVIRCRKA</sequence>
<dbReference type="InterPro" id="IPR054168">
    <property type="entry name" value="PG_1098_Fer"/>
</dbReference>
<dbReference type="Gene3D" id="1.10.10.1110">
    <property type="entry name" value="Methyltransferase PG1098, N-terminal domain"/>
    <property type="match status" value="1"/>
</dbReference>
<dbReference type="Proteomes" id="UP000773064">
    <property type="component" value="Unassembled WGS sequence"/>
</dbReference>
<name>A0ABS5UR27_9BIFI</name>
<keyword evidence="4" id="KW-0808">Transferase</keyword>
<dbReference type="EMBL" id="JAFEJS010000009">
    <property type="protein sequence ID" value="MBT1173357.1"/>
    <property type="molecule type" value="Genomic_DNA"/>
</dbReference>
<dbReference type="InterPro" id="IPR041497">
    <property type="entry name" value="Thump-like"/>
</dbReference>
<feature type="domain" description="PG-1098 ferredoxin-like" evidence="3">
    <location>
        <begin position="396"/>
        <end position="439"/>
    </location>
</feature>
<protein>
    <submittedName>
        <fullName evidence="4">SAM-dependent methyltransferase</fullName>
    </submittedName>
</protein>
<proteinExistence type="predicted"/>
<dbReference type="SUPFAM" id="SSF53335">
    <property type="entry name" value="S-adenosyl-L-methionine-dependent methyltransferases"/>
    <property type="match status" value="1"/>
</dbReference>
<reference evidence="4 5" key="1">
    <citation type="journal article" date="2021" name="Environ. Microbiol.">
        <title>Genetic insights into the dark matter of the mammalian gut microbiota through targeted genome reconstruction.</title>
        <authorList>
            <person name="Lugli G.A."/>
            <person name="Alessandri G."/>
            <person name="Milani C."/>
            <person name="Viappiani A."/>
            <person name="Fontana F."/>
            <person name="Tarracchini C."/>
            <person name="Mancabelli L."/>
            <person name="Argentini C."/>
            <person name="Ruiz L."/>
            <person name="Margolles A."/>
            <person name="van Sinderen D."/>
            <person name="Turroni F."/>
            <person name="Ventura M."/>
        </authorList>
    </citation>
    <scope>NUCLEOTIDE SEQUENCE [LARGE SCALE GENOMIC DNA]</scope>
    <source>
        <strain evidence="4 5">MA2</strain>
    </source>
</reference>
<dbReference type="Pfam" id="PF22013">
    <property type="entry name" value="PG_1098_Fer"/>
    <property type="match status" value="1"/>
</dbReference>
<gene>
    <name evidence="4" type="ORF">JS528_08365</name>
</gene>
<keyword evidence="5" id="KW-1185">Reference proteome</keyword>
<dbReference type="InterPro" id="IPR029063">
    <property type="entry name" value="SAM-dependent_MTases_sf"/>
</dbReference>
<evidence type="ECO:0000259" key="3">
    <source>
        <dbReference type="Pfam" id="PF22013"/>
    </source>
</evidence>
<evidence type="ECO:0000259" key="2">
    <source>
        <dbReference type="Pfam" id="PF18096"/>
    </source>
</evidence>
<evidence type="ECO:0000256" key="1">
    <source>
        <dbReference type="SAM" id="MobiDB-lite"/>
    </source>
</evidence>
<dbReference type="GO" id="GO:0008168">
    <property type="term" value="F:methyltransferase activity"/>
    <property type="evidence" value="ECO:0007669"/>
    <property type="project" value="UniProtKB-KW"/>
</dbReference>
<feature type="region of interest" description="Disordered" evidence="1">
    <location>
        <begin position="307"/>
        <end position="352"/>
    </location>
</feature>
<keyword evidence="4" id="KW-0489">Methyltransferase</keyword>